<name>A0ABR2UNW2_9PEZI</name>
<reference evidence="10 11" key="1">
    <citation type="journal article" date="2024" name="J. Plant Pathol.">
        <title>Sequence and assembly of the genome of Seiridium unicorne, isolate CBS 538.82, causal agent of cypress canker disease.</title>
        <authorList>
            <person name="Scali E."/>
            <person name="Rocca G.D."/>
            <person name="Danti R."/>
            <person name="Garbelotto M."/>
            <person name="Barberini S."/>
            <person name="Baroncelli R."/>
            <person name="Emiliani G."/>
        </authorList>
    </citation>
    <scope>NUCLEOTIDE SEQUENCE [LARGE SCALE GENOMIC DNA]</scope>
    <source>
        <strain evidence="10 11">BM-138-508</strain>
    </source>
</reference>
<keyword evidence="4 8" id="KW-0812">Transmembrane</keyword>
<feature type="transmembrane region" description="Helical" evidence="8">
    <location>
        <begin position="273"/>
        <end position="295"/>
    </location>
</feature>
<dbReference type="NCBIfam" id="TIGR00879">
    <property type="entry name" value="SP"/>
    <property type="match status" value="1"/>
</dbReference>
<dbReference type="PANTHER" id="PTHR48022:SF31">
    <property type="entry name" value="HEXOSE TRANSPORTER"/>
    <property type="match status" value="1"/>
</dbReference>
<evidence type="ECO:0000256" key="8">
    <source>
        <dbReference type="SAM" id="Phobius"/>
    </source>
</evidence>
<dbReference type="InterPro" id="IPR005829">
    <property type="entry name" value="Sugar_transporter_CS"/>
</dbReference>
<evidence type="ECO:0000256" key="6">
    <source>
        <dbReference type="ARBA" id="ARBA00023136"/>
    </source>
</evidence>
<accession>A0ABR2UNW2</accession>
<keyword evidence="3 7" id="KW-0813">Transport</keyword>
<feature type="domain" description="Major facilitator superfamily (MFS) profile" evidence="9">
    <location>
        <begin position="25"/>
        <end position="462"/>
    </location>
</feature>
<keyword evidence="6 8" id="KW-0472">Membrane</keyword>
<dbReference type="PROSITE" id="PS50850">
    <property type="entry name" value="MFS"/>
    <property type="match status" value="1"/>
</dbReference>
<sequence>MKSNNGLSHVGKMVPRNATAISILLVVVAVVNSATLGYDSSMMNGLSILPQYSDYFALNTATTGLNNGAVWMGSVLGATMIQPVSDILGRKKGILIAGCICVIGTIIQSAAHNIATFVVGRIFVGIGSELASGPAPTLIAEILPAKQRGPVLGLYWTCFYVGSLLSSAINLGAVNISTTWAWRLPSLLQAVPSLLSIAVLPLVPESPRWLIMKGRNDEAREIIAIMHGMNDVAAKETAEVFDEINSVLVKEREEQPKNPWKEFFTTKANRHRLSILVSFGVMIEMLGNFVISYYLGDMLTQAGITDTTTQLQVNVILSCWSFAVAVTGSLLVDVVGRRFLALTSIGGMVAMLYIFGGLSKTYGTSDNTSAVYGTVAVVFLFQGFYAFGITPLTSMYPPEILPYNMRNAGISIFRCIDSCFGLMASFAMSYAMDNLGWKFYFINGSWNVVFLAIVYFTWVETRRMPLEEIAIKFGDLDVQDLHRDLVSEVVTDQIIPSEKAA</sequence>
<dbReference type="InterPro" id="IPR050360">
    <property type="entry name" value="MFS_Sugar_Transporters"/>
</dbReference>
<comment type="caution">
    <text evidence="10">The sequence shown here is derived from an EMBL/GenBank/DDBJ whole genome shotgun (WGS) entry which is preliminary data.</text>
</comment>
<dbReference type="InterPro" id="IPR003663">
    <property type="entry name" value="Sugar/inositol_transpt"/>
</dbReference>
<dbReference type="Proteomes" id="UP001408356">
    <property type="component" value="Unassembled WGS sequence"/>
</dbReference>
<evidence type="ECO:0000256" key="4">
    <source>
        <dbReference type="ARBA" id="ARBA00022692"/>
    </source>
</evidence>
<evidence type="ECO:0000313" key="10">
    <source>
        <dbReference type="EMBL" id="KAK9416333.1"/>
    </source>
</evidence>
<feature type="transmembrane region" description="Helical" evidence="8">
    <location>
        <begin position="370"/>
        <end position="390"/>
    </location>
</feature>
<dbReference type="InterPro" id="IPR036259">
    <property type="entry name" value="MFS_trans_sf"/>
</dbReference>
<evidence type="ECO:0000256" key="3">
    <source>
        <dbReference type="ARBA" id="ARBA00022448"/>
    </source>
</evidence>
<feature type="transmembrane region" description="Helical" evidence="8">
    <location>
        <begin position="152"/>
        <end position="174"/>
    </location>
</feature>
<dbReference type="SUPFAM" id="SSF103473">
    <property type="entry name" value="MFS general substrate transporter"/>
    <property type="match status" value="1"/>
</dbReference>
<evidence type="ECO:0000256" key="2">
    <source>
        <dbReference type="ARBA" id="ARBA00010992"/>
    </source>
</evidence>
<keyword evidence="11" id="KW-1185">Reference proteome</keyword>
<feature type="transmembrane region" description="Helical" evidence="8">
    <location>
        <begin position="339"/>
        <end position="358"/>
    </location>
</feature>
<feature type="transmembrane region" description="Helical" evidence="8">
    <location>
        <begin position="437"/>
        <end position="458"/>
    </location>
</feature>
<feature type="transmembrane region" description="Helical" evidence="8">
    <location>
        <begin position="93"/>
        <end position="111"/>
    </location>
</feature>
<comment type="similarity">
    <text evidence="2 7">Belongs to the major facilitator superfamily. Sugar transporter (TC 2.A.1.1) family.</text>
</comment>
<comment type="subcellular location">
    <subcellularLocation>
        <location evidence="1">Membrane</location>
        <topology evidence="1">Multi-pass membrane protein</topology>
    </subcellularLocation>
</comment>
<dbReference type="EMBL" id="JARVKF010000407">
    <property type="protein sequence ID" value="KAK9416333.1"/>
    <property type="molecule type" value="Genomic_DNA"/>
</dbReference>
<protein>
    <submittedName>
        <fullName evidence="10">Major facilitator superfamily (MFS) profile domain-containing protein</fullName>
    </submittedName>
</protein>
<evidence type="ECO:0000256" key="5">
    <source>
        <dbReference type="ARBA" id="ARBA00022989"/>
    </source>
</evidence>
<gene>
    <name evidence="10" type="ORF">SUNI508_01750</name>
</gene>
<evidence type="ECO:0000256" key="1">
    <source>
        <dbReference type="ARBA" id="ARBA00004141"/>
    </source>
</evidence>
<evidence type="ECO:0000313" key="11">
    <source>
        <dbReference type="Proteomes" id="UP001408356"/>
    </source>
</evidence>
<dbReference type="InterPro" id="IPR005828">
    <property type="entry name" value="MFS_sugar_transport-like"/>
</dbReference>
<evidence type="ECO:0000256" key="7">
    <source>
        <dbReference type="RuleBase" id="RU003346"/>
    </source>
</evidence>
<feature type="transmembrane region" description="Helical" evidence="8">
    <location>
        <begin position="315"/>
        <end position="332"/>
    </location>
</feature>
<dbReference type="PRINTS" id="PR00171">
    <property type="entry name" value="SUGRTRNSPORT"/>
</dbReference>
<dbReference type="PANTHER" id="PTHR48022">
    <property type="entry name" value="PLASTIDIC GLUCOSE TRANSPORTER 4"/>
    <property type="match status" value="1"/>
</dbReference>
<dbReference type="Pfam" id="PF00083">
    <property type="entry name" value="Sugar_tr"/>
    <property type="match status" value="1"/>
</dbReference>
<proteinExistence type="inferred from homology"/>
<dbReference type="PROSITE" id="PS00216">
    <property type="entry name" value="SUGAR_TRANSPORT_1"/>
    <property type="match status" value="1"/>
</dbReference>
<organism evidence="10 11">
    <name type="scientific">Seiridium unicorne</name>
    <dbReference type="NCBI Taxonomy" id="138068"/>
    <lineage>
        <taxon>Eukaryota</taxon>
        <taxon>Fungi</taxon>
        <taxon>Dikarya</taxon>
        <taxon>Ascomycota</taxon>
        <taxon>Pezizomycotina</taxon>
        <taxon>Sordariomycetes</taxon>
        <taxon>Xylariomycetidae</taxon>
        <taxon>Amphisphaeriales</taxon>
        <taxon>Sporocadaceae</taxon>
        <taxon>Seiridium</taxon>
    </lineage>
</organism>
<dbReference type="Gene3D" id="1.20.1250.20">
    <property type="entry name" value="MFS general substrate transporter like domains"/>
    <property type="match status" value="1"/>
</dbReference>
<keyword evidence="5 8" id="KW-1133">Transmembrane helix</keyword>
<evidence type="ECO:0000259" key="9">
    <source>
        <dbReference type="PROSITE" id="PS50850"/>
    </source>
</evidence>
<feature type="transmembrane region" description="Helical" evidence="8">
    <location>
        <begin position="57"/>
        <end position="81"/>
    </location>
</feature>
<feature type="transmembrane region" description="Helical" evidence="8">
    <location>
        <begin position="411"/>
        <end position="431"/>
    </location>
</feature>
<dbReference type="InterPro" id="IPR020846">
    <property type="entry name" value="MFS_dom"/>
</dbReference>